<evidence type="ECO:0000313" key="1">
    <source>
        <dbReference type="EMBL" id="RAK35734.1"/>
    </source>
</evidence>
<dbReference type="AlphaFoldDB" id="A0A327ZAL6"/>
<organism evidence="1 2">
    <name type="scientific">Actinoplanes lutulentus</name>
    <dbReference type="NCBI Taxonomy" id="1287878"/>
    <lineage>
        <taxon>Bacteria</taxon>
        <taxon>Bacillati</taxon>
        <taxon>Actinomycetota</taxon>
        <taxon>Actinomycetes</taxon>
        <taxon>Micromonosporales</taxon>
        <taxon>Micromonosporaceae</taxon>
        <taxon>Actinoplanes</taxon>
    </lineage>
</organism>
<dbReference type="EMBL" id="QLMJ01000009">
    <property type="protein sequence ID" value="RAK35734.1"/>
    <property type="molecule type" value="Genomic_DNA"/>
</dbReference>
<name>A0A327ZAL6_9ACTN</name>
<reference evidence="1 2" key="1">
    <citation type="submission" date="2018-06" db="EMBL/GenBank/DDBJ databases">
        <title>Genomic Encyclopedia of Type Strains, Phase III (KMG-III): the genomes of soil and plant-associated and newly described type strains.</title>
        <authorList>
            <person name="Whitman W."/>
        </authorList>
    </citation>
    <scope>NUCLEOTIDE SEQUENCE [LARGE SCALE GENOMIC DNA]</scope>
    <source>
        <strain evidence="1 2">CGMCC 4.7090</strain>
    </source>
</reference>
<keyword evidence="2" id="KW-1185">Reference proteome</keyword>
<dbReference type="OrthoDB" id="9915459at2"/>
<proteinExistence type="predicted"/>
<sequence length="81" mass="8540">MYISAATTAASWSSAAAWSRLQSSRTKLAESISAGDVAPSTVTAIRATIENAAAQVSRIESARANDVARIRAAHQVFDLYV</sequence>
<comment type="caution">
    <text evidence="1">The sequence shown here is derived from an EMBL/GenBank/DDBJ whole genome shotgun (WGS) entry which is preliminary data.</text>
</comment>
<dbReference type="Proteomes" id="UP000249341">
    <property type="component" value="Unassembled WGS sequence"/>
</dbReference>
<accession>A0A327ZAL6</accession>
<protein>
    <submittedName>
        <fullName evidence="1">Uncharacterized protein</fullName>
    </submittedName>
</protein>
<gene>
    <name evidence="1" type="ORF">B0I29_109208</name>
</gene>
<evidence type="ECO:0000313" key="2">
    <source>
        <dbReference type="Proteomes" id="UP000249341"/>
    </source>
</evidence>
<dbReference type="RefSeq" id="WP_111650735.1">
    <property type="nucleotide sequence ID" value="NZ_JACHWI010000006.1"/>
</dbReference>